<proteinExistence type="predicted"/>
<feature type="non-terminal residue" evidence="1">
    <location>
        <position position="1"/>
    </location>
</feature>
<dbReference type="EMBL" id="JANEWF010000133">
    <property type="protein sequence ID" value="MDA8486939.1"/>
    <property type="molecule type" value="Genomic_DNA"/>
</dbReference>
<dbReference type="Proteomes" id="UP001211689">
    <property type="component" value="Unassembled WGS sequence"/>
</dbReference>
<comment type="caution">
    <text evidence="1">The sequence shown here is derived from an EMBL/GenBank/DDBJ whole genome shotgun (WGS) entry which is preliminary data.</text>
</comment>
<organism evidence="1 2">
    <name type="scientific">Metapseudomonas resinovorans</name>
    <name type="common">Pseudomonas resinovorans</name>
    <dbReference type="NCBI Taxonomy" id="53412"/>
    <lineage>
        <taxon>Bacteria</taxon>
        <taxon>Pseudomonadati</taxon>
        <taxon>Pseudomonadota</taxon>
        <taxon>Gammaproteobacteria</taxon>
        <taxon>Pseudomonadales</taxon>
        <taxon>Pseudomonadaceae</taxon>
        <taxon>Metapseudomonas</taxon>
    </lineage>
</organism>
<feature type="non-terminal residue" evidence="1">
    <location>
        <position position="103"/>
    </location>
</feature>
<evidence type="ECO:0000313" key="2">
    <source>
        <dbReference type="Proteomes" id="UP001211689"/>
    </source>
</evidence>
<accession>A0ABT4YE81</accession>
<sequence>MQDGDGDPSSSTLTITITGSNDIPTIEVSTPGSGGGLAQVFEKGLVDGSSAGDGSNVTTGSFTVADSDGLANLKTLSVGSLSVDLTTSGFASLVGQSFTTAHG</sequence>
<name>A0ABT4YE81_METRE</name>
<protein>
    <recommendedName>
        <fullName evidence="3">RapA2 cadherin-like domain-containing protein</fullName>
    </recommendedName>
</protein>
<reference evidence="1 2" key="1">
    <citation type="submission" date="2022-07" db="EMBL/GenBank/DDBJ databases">
        <title>Genome Analysis of Selected Gammaproteobacteria from Nigerian Food snails.</title>
        <authorList>
            <person name="Okafor A.C."/>
        </authorList>
    </citation>
    <scope>NUCLEOTIDE SEQUENCE [LARGE SCALE GENOMIC DNA]</scope>
    <source>
        <strain evidence="1 2">Awg 2</strain>
    </source>
</reference>
<dbReference type="RefSeq" id="WP_271472672.1">
    <property type="nucleotide sequence ID" value="NZ_JANEWF010000133.1"/>
</dbReference>
<evidence type="ECO:0008006" key="3">
    <source>
        <dbReference type="Google" id="ProtNLM"/>
    </source>
</evidence>
<gene>
    <name evidence="1" type="ORF">NNO07_28155</name>
</gene>
<keyword evidence="2" id="KW-1185">Reference proteome</keyword>
<evidence type="ECO:0000313" key="1">
    <source>
        <dbReference type="EMBL" id="MDA8486939.1"/>
    </source>
</evidence>